<dbReference type="InterPro" id="IPR020568">
    <property type="entry name" value="Ribosomal_Su5_D2-typ_SF"/>
</dbReference>
<dbReference type="NCBIfam" id="NF001099">
    <property type="entry name" value="PRK00132.1"/>
    <property type="match status" value="1"/>
</dbReference>
<dbReference type="EMBL" id="JAVHNQ010000004">
    <property type="protein sequence ID" value="KAK6349707.1"/>
    <property type="molecule type" value="Genomic_DNA"/>
</dbReference>
<feature type="region of interest" description="Disordered" evidence="7">
    <location>
        <begin position="92"/>
        <end position="128"/>
    </location>
</feature>
<dbReference type="GO" id="GO:0003723">
    <property type="term" value="F:RNA binding"/>
    <property type="evidence" value="ECO:0007669"/>
    <property type="project" value="TreeGrafter"/>
</dbReference>
<keyword evidence="2 6" id="KW-0689">Ribosomal protein</keyword>
<feature type="compositionally biased region" description="Acidic residues" evidence="7">
    <location>
        <begin position="92"/>
        <end position="102"/>
    </location>
</feature>
<keyword evidence="3 6" id="KW-0687">Ribonucleoprotein</keyword>
<feature type="region of interest" description="Disordered" evidence="7">
    <location>
        <begin position="1"/>
        <end position="25"/>
    </location>
</feature>
<dbReference type="PANTHER" id="PTHR21569:SF1">
    <property type="entry name" value="SMALL RIBOSOMAL SUBUNIT PROTEIN US9M"/>
    <property type="match status" value="1"/>
</dbReference>
<reference evidence="8 9" key="1">
    <citation type="submission" date="2019-10" db="EMBL/GenBank/DDBJ databases">
        <authorList>
            <person name="Palmer J.M."/>
        </authorList>
    </citation>
    <scope>NUCLEOTIDE SEQUENCE [LARGE SCALE GENOMIC DNA]</scope>
    <source>
        <strain evidence="8 9">TWF696</strain>
    </source>
</reference>
<dbReference type="InterPro" id="IPR014721">
    <property type="entry name" value="Ribsml_uS5_D2-typ_fold_subgr"/>
</dbReference>
<protein>
    <recommendedName>
        <fullName evidence="4">Small ribosomal subunit protein uS9m</fullName>
    </recommendedName>
    <alternativeName>
        <fullName evidence="5">37S ribosomal protein S9, mitochondrial</fullName>
    </alternativeName>
</protein>
<dbReference type="Gene3D" id="3.30.230.10">
    <property type="match status" value="1"/>
</dbReference>
<evidence type="ECO:0000313" key="9">
    <source>
        <dbReference type="Proteomes" id="UP001375240"/>
    </source>
</evidence>
<sequence>MACRCSRSREDQAIDSLSGGLQPNKFTMPTMRNPFSMTCCLRALLEDLSFTRRPLRTVATRPRMLPSYHQTRSFTATPRRLQSEIEDIGFEEDEAGDTEEAQVDAADSITSKSRELRGKDTNSADDFKLPPNTRIVPASASYFTTNAAFYDTWFRLKDLLYKYQTLPTLEPSQVPRTAWKSLGDFRSMAGGGVQSSKYKKVQAVLQRLNRIDPTLMPDDVKTALNLYKRPDLLDMARRRPKIIDRFGRARAMGRRKTSNADAYLVEGSGGCYVNGRPLMDMFPRLHDRESILWPLKVTNRVDRYNIWASSRGGGITGQAGAITLAVAKALITHEPLLKPVLRRAGVITRDPRTVERKKHGKVKARKMPAWVAR</sequence>
<evidence type="ECO:0000256" key="7">
    <source>
        <dbReference type="SAM" id="MobiDB-lite"/>
    </source>
</evidence>
<name>A0AAV9UUY4_9PEZI</name>
<comment type="similarity">
    <text evidence="1 6">Belongs to the universal ribosomal protein uS9 family.</text>
</comment>
<evidence type="ECO:0000256" key="5">
    <source>
        <dbReference type="ARBA" id="ARBA00042623"/>
    </source>
</evidence>
<gene>
    <name evidence="8" type="primary">MRPS9</name>
    <name evidence="8" type="ORF">TWF696_005986</name>
</gene>
<evidence type="ECO:0000256" key="4">
    <source>
        <dbReference type="ARBA" id="ARBA00039318"/>
    </source>
</evidence>
<dbReference type="InterPro" id="IPR023035">
    <property type="entry name" value="Ribosomal_uS9_bac/plastid"/>
</dbReference>
<evidence type="ECO:0000256" key="1">
    <source>
        <dbReference type="ARBA" id="ARBA00005251"/>
    </source>
</evidence>
<evidence type="ECO:0000256" key="3">
    <source>
        <dbReference type="ARBA" id="ARBA00023274"/>
    </source>
</evidence>
<dbReference type="GO" id="GO:0005763">
    <property type="term" value="C:mitochondrial small ribosomal subunit"/>
    <property type="evidence" value="ECO:0007669"/>
    <property type="project" value="TreeGrafter"/>
</dbReference>
<accession>A0AAV9UUY4</accession>
<feature type="compositionally biased region" description="Basic and acidic residues" evidence="7">
    <location>
        <begin position="112"/>
        <end position="128"/>
    </location>
</feature>
<evidence type="ECO:0000313" key="8">
    <source>
        <dbReference type="EMBL" id="KAK6349707.1"/>
    </source>
</evidence>
<dbReference type="InterPro" id="IPR000754">
    <property type="entry name" value="Ribosomal_uS9"/>
</dbReference>
<keyword evidence="9" id="KW-1185">Reference proteome</keyword>
<dbReference type="GO" id="GO:0006412">
    <property type="term" value="P:translation"/>
    <property type="evidence" value="ECO:0007669"/>
    <property type="project" value="InterPro"/>
</dbReference>
<comment type="caution">
    <text evidence="8">The sequence shown here is derived from an EMBL/GenBank/DDBJ whole genome shotgun (WGS) entry which is preliminary data.</text>
</comment>
<dbReference type="SUPFAM" id="SSF54211">
    <property type="entry name" value="Ribosomal protein S5 domain 2-like"/>
    <property type="match status" value="1"/>
</dbReference>
<dbReference type="Proteomes" id="UP001375240">
    <property type="component" value="Unassembled WGS sequence"/>
</dbReference>
<dbReference type="PANTHER" id="PTHR21569">
    <property type="entry name" value="RIBOSOMAL PROTEIN S9"/>
    <property type="match status" value="1"/>
</dbReference>
<dbReference type="FunFam" id="3.30.230.10:FF:000001">
    <property type="entry name" value="30S ribosomal protein S9"/>
    <property type="match status" value="1"/>
</dbReference>
<dbReference type="GO" id="GO:0003735">
    <property type="term" value="F:structural constituent of ribosome"/>
    <property type="evidence" value="ECO:0007669"/>
    <property type="project" value="InterPro"/>
</dbReference>
<proteinExistence type="inferred from homology"/>
<dbReference type="PROSITE" id="PS00360">
    <property type="entry name" value="RIBOSOMAL_S9"/>
    <property type="match status" value="1"/>
</dbReference>
<evidence type="ECO:0000256" key="6">
    <source>
        <dbReference type="RuleBase" id="RU003815"/>
    </source>
</evidence>
<organism evidence="8 9">
    <name type="scientific">Orbilia brochopaga</name>
    <dbReference type="NCBI Taxonomy" id="3140254"/>
    <lineage>
        <taxon>Eukaryota</taxon>
        <taxon>Fungi</taxon>
        <taxon>Dikarya</taxon>
        <taxon>Ascomycota</taxon>
        <taxon>Pezizomycotina</taxon>
        <taxon>Orbiliomycetes</taxon>
        <taxon>Orbiliales</taxon>
        <taxon>Orbiliaceae</taxon>
        <taxon>Orbilia</taxon>
    </lineage>
</organism>
<dbReference type="Pfam" id="PF00380">
    <property type="entry name" value="Ribosomal_S9"/>
    <property type="match status" value="1"/>
</dbReference>
<evidence type="ECO:0000256" key="2">
    <source>
        <dbReference type="ARBA" id="ARBA00022980"/>
    </source>
</evidence>
<dbReference type="AlphaFoldDB" id="A0AAV9UUY4"/>
<dbReference type="InterPro" id="IPR020574">
    <property type="entry name" value="Ribosomal_uS9_CS"/>
</dbReference>